<dbReference type="InterPro" id="IPR002018">
    <property type="entry name" value="CarbesteraseB"/>
</dbReference>
<dbReference type="PROSITE" id="PS00122">
    <property type="entry name" value="CARBOXYLESTERASE_B_1"/>
    <property type="match status" value="1"/>
</dbReference>
<keyword evidence="2 3" id="KW-0378">Hydrolase</keyword>
<dbReference type="OrthoDB" id="408631at2759"/>
<dbReference type="InterPro" id="IPR019826">
    <property type="entry name" value="Carboxylesterase_B_AS"/>
</dbReference>
<dbReference type="InParanoid" id="A0A2N3N161"/>
<feature type="chain" id="PRO_5014490631" description="Carboxylic ester hydrolase" evidence="3">
    <location>
        <begin position="19"/>
        <end position="581"/>
    </location>
</feature>
<keyword evidence="3" id="KW-0732">Signal</keyword>
<dbReference type="STRING" id="41688.A0A2N3N161"/>
<dbReference type="PANTHER" id="PTHR11559">
    <property type="entry name" value="CARBOXYLESTERASE"/>
    <property type="match status" value="1"/>
</dbReference>
<reference evidence="5 6" key="1">
    <citation type="journal article" date="2017" name="G3 (Bethesda)">
        <title>First Draft Genome Sequence of the Pathogenic Fungus Lomentospora prolificans (Formerly Scedosporium prolificans).</title>
        <authorList>
            <person name="Luo R."/>
            <person name="Zimin A."/>
            <person name="Workman R."/>
            <person name="Fan Y."/>
            <person name="Pertea G."/>
            <person name="Grossman N."/>
            <person name="Wear M.P."/>
            <person name="Jia B."/>
            <person name="Miller H."/>
            <person name="Casadevall A."/>
            <person name="Timp W."/>
            <person name="Zhang S.X."/>
            <person name="Salzberg S.L."/>
        </authorList>
    </citation>
    <scope>NUCLEOTIDE SEQUENCE [LARGE SCALE GENOMIC DNA]</scope>
    <source>
        <strain evidence="5 6">JHH-5317</strain>
    </source>
</reference>
<dbReference type="InterPro" id="IPR050309">
    <property type="entry name" value="Type-B_Carboxylest/Lipase"/>
</dbReference>
<sequence length="581" mass="63834">MWNTILQGFLLLWGFSLATRPTPRVYDSGNDVTYEGFVRNDIEVFLNIPYGQDTSGENRFKPPRPHVPVAGSTVDAQSNGPSCPQPLGAGSAPLALTPITEVSEDCLNLNIGRPRGTEEGEGLPVMVWIHGGGFWNGGNHEITTAPDGLVRESVENGLPVIHVAINYRLGFFGFAQSDSLQSEGSTNAGLRDQRLALEWIRDNIEYFGGDPERVTIFGQSSGGLAVGLQLLAYGGEKPVPFQRVIAESQCLEPGITGTFTIDAMQALVDYIGCNDTDLHSDDTVECLRNFDTEELLNASIATKFDDLAHNIGDIWLPVVDGDFLPAPPSELIREGRFAQVPTMIGWTDKDLNIYVSTNITTAEDTHELISGYVPNVTPENVDTLLSLYPVSDFEAESSEELSAEFLRSARIVRDIIMVCEPIFYAQNLVEFGNQDVYLYDWNQTILDPLLVHFGLAPEPGLGPIHTSEFAYIYGNLSSYDGSGFVIEPTPENVALMKRGSRSWSTFANFGQPSLKKHDTFKDFRPAIRDGHDDIFVFVAGGPQEGSFAIDGRHSSDALTAQKLRERCDFINSSEMVEQLGF</sequence>
<dbReference type="InterPro" id="IPR029058">
    <property type="entry name" value="AB_hydrolase_fold"/>
</dbReference>
<name>A0A2N3N161_9PEZI</name>
<dbReference type="GO" id="GO:0016787">
    <property type="term" value="F:hydrolase activity"/>
    <property type="evidence" value="ECO:0007669"/>
    <property type="project" value="UniProtKB-KW"/>
</dbReference>
<gene>
    <name evidence="5" type="ORF">jhhlp_007485</name>
</gene>
<dbReference type="EC" id="3.1.1.-" evidence="3"/>
<dbReference type="Proteomes" id="UP000233524">
    <property type="component" value="Unassembled WGS sequence"/>
</dbReference>
<dbReference type="EMBL" id="NLAX01001036">
    <property type="protein sequence ID" value="PKS06168.1"/>
    <property type="molecule type" value="Genomic_DNA"/>
</dbReference>
<keyword evidence="6" id="KW-1185">Reference proteome</keyword>
<proteinExistence type="inferred from homology"/>
<organism evidence="5 6">
    <name type="scientific">Lomentospora prolificans</name>
    <dbReference type="NCBI Taxonomy" id="41688"/>
    <lineage>
        <taxon>Eukaryota</taxon>
        <taxon>Fungi</taxon>
        <taxon>Dikarya</taxon>
        <taxon>Ascomycota</taxon>
        <taxon>Pezizomycotina</taxon>
        <taxon>Sordariomycetes</taxon>
        <taxon>Hypocreomycetidae</taxon>
        <taxon>Microascales</taxon>
        <taxon>Microascaceae</taxon>
        <taxon>Lomentospora</taxon>
    </lineage>
</organism>
<feature type="signal peptide" evidence="3">
    <location>
        <begin position="1"/>
        <end position="18"/>
    </location>
</feature>
<dbReference type="Pfam" id="PF00135">
    <property type="entry name" value="COesterase"/>
    <property type="match status" value="1"/>
</dbReference>
<evidence type="ECO:0000256" key="1">
    <source>
        <dbReference type="ARBA" id="ARBA00005964"/>
    </source>
</evidence>
<dbReference type="AlphaFoldDB" id="A0A2N3N161"/>
<dbReference type="Gene3D" id="3.40.50.1820">
    <property type="entry name" value="alpha/beta hydrolase"/>
    <property type="match status" value="1"/>
</dbReference>
<evidence type="ECO:0000259" key="4">
    <source>
        <dbReference type="Pfam" id="PF00135"/>
    </source>
</evidence>
<comment type="caution">
    <text evidence="5">The sequence shown here is derived from an EMBL/GenBank/DDBJ whole genome shotgun (WGS) entry which is preliminary data.</text>
</comment>
<accession>A0A2N3N161</accession>
<evidence type="ECO:0000256" key="2">
    <source>
        <dbReference type="ARBA" id="ARBA00022801"/>
    </source>
</evidence>
<comment type="similarity">
    <text evidence="1 3">Belongs to the type-B carboxylesterase/lipase family.</text>
</comment>
<evidence type="ECO:0000313" key="6">
    <source>
        <dbReference type="Proteomes" id="UP000233524"/>
    </source>
</evidence>
<evidence type="ECO:0000256" key="3">
    <source>
        <dbReference type="RuleBase" id="RU361235"/>
    </source>
</evidence>
<evidence type="ECO:0000313" key="5">
    <source>
        <dbReference type="EMBL" id="PKS06168.1"/>
    </source>
</evidence>
<feature type="domain" description="Carboxylesterase type B" evidence="4">
    <location>
        <begin position="35"/>
        <end position="523"/>
    </location>
</feature>
<dbReference type="SUPFAM" id="SSF53474">
    <property type="entry name" value="alpha/beta-Hydrolases"/>
    <property type="match status" value="1"/>
</dbReference>
<dbReference type="VEuPathDB" id="FungiDB:jhhlp_007485"/>
<protein>
    <recommendedName>
        <fullName evidence="3">Carboxylic ester hydrolase</fullName>
        <ecNumber evidence="3">3.1.1.-</ecNumber>
    </recommendedName>
</protein>